<organism evidence="7 8">
    <name type="scientific">Lentisphaera araneosa HTCC2155</name>
    <dbReference type="NCBI Taxonomy" id="313628"/>
    <lineage>
        <taxon>Bacteria</taxon>
        <taxon>Pseudomonadati</taxon>
        <taxon>Lentisphaerota</taxon>
        <taxon>Lentisphaeria</taxon>
        <taxon>Lentisphaerales</taxon>
        <taxon>Lentisphaeraceae</taxon>
        <taxon>Lentisphaera</taxon>
    </lineage>
</organism>
<dbReference type="PANTHER" id="PTHR42723:SF1">
    <property type="entry name" value="CHLOROPHYLL SYNTHASE, CHLOROPLASTIC"/>
    <property type="match status" value="1"/>
</dbReference>
<feature type="transmembrane region" description="Helical" evidence="6">
    <location>
        <begin position="174"/>
        <end position="192"/>
    </location>
</feature>
<dbReference type="eggNOG" id="COG0382">
    <property type="taxonomic scope" value="Bacteria"/>
</dbReference>
<reference evidence="7 8" key="1">
    <citation type="journal article" date="2010" name="J. Bacteriol.">
        <title>Genome sequence of Lentisphaera araneosa HTCC2155T, the type species of the order Lentisphaerales in the phylum Lentisphaerae.</title>
        <authorList>
            <person name="Thrash J.C."/>
            <person name="Cho J.C."/>
            <person name="Vergin K.L."/>
            <person name="Morris R.M."/>
            <person name="Giovannoni S.J."/>
        </authorList>
    </citation>
    <scope>NUCLEOTIDE SEQUENCE [LARGE SCALE GENOMIC DNA]</scope>
    <source>
        <strain evidence="7 8">HTCC2155</strain>
    </source>
</reference>
<proteinExistence type="predicted"/>
<name>A6DFD5_9BACT</name>
<keyword evidence="3 6" id="KW-0812">Transmembrane</keyword>
<evidence type="ECO:0000256" key="1">
    <source>
        <dbReference type="ARBA" id="ARBA00004141"/>
    </source>
</evidence>
<dbReference type="GO" id="GO:0016765">
    <property type="term" value="F:transferase activity, transferring alkyl or aryl (other than methyl) groups"/>
    <property type="evidence" value="ECO:0007669"/>
    <property type="project" value="InterPro"/>
</dbReference>
<gene>
    <name evidence="7" type="ORF">LNTAR_17233</name>
</gene>
<dbReference type="STRING" id="313628.LNTAR_17233"/>
<keyword evidence="2" id="KW-1003">Cell membrane</keyword>
<dbReference type="RefSeq" id="WP_007276637.1">
    <property type="nucleotide sequence ID" value="NZ_ABCK01000001.1"/>
</dbReference>
<dbReference type="Gene3D" id="1.10.357.140">
    <property type="entry name" value="UbiA prenyltransferase"/>
    <property type="match status" value="1"/>
</dbReference>
<keyword evidence="8" id="KW-1185">Reference proteome</keyword>
<keyword evidence="5 6" id="KW-0472">Membrane</keyword>
<dbReference type="GO" id="GO:0016020">
    <property type="term" value="C:membrane"/>
    <property type="evidence" value="ECO:0007669"/>
    <property type="project" value="UniProtKB-SubCell"/>
</dbReference>
<dbReference type="InterPro" id="IPR000537">
    <property type="entry name" value="UbiA_prenyltransferase"/>
</dbReference>
<dbReference type="Pfam" id="PF01040">
    <property type="entry name" value="UbiA"/>
    <property type="match status" value="1"/>
</dbReference>
<keyword evidence="4 6" id="KW-1133">Transmembrane helix</keyword>
<feature type="transmembrane region" description="Helical" evidence="6">
    <location>
        <begin position="283"/>
        <end position="301"/>
    </location>
</feature>
<feature type="transmembrane region" description="Helical" evidence="6">
    <location>
        <begin position="122"/>
        <end position="138"/>
    </location>
</feature>
<dbReference type="InterPro" id="IPR050475">
    <property type="entry name" value="Prenyltransferase_related"/>
</dbReference>
<protein>
    <submittedName>
        <fullName evidence="7">Uncharacterized protein</fullName>
    </submittedName>
</protein>
<dbReference type="CDD" id="cd13964">
    <property type="entry name" value="PT_UbiA_1"/>
    <property type="match status" value="1"/>
</dbReference>
<accession>A6DFD5</accession>
<evidence type="ECO:0000256" key="3">
    <source>
        <dbReference type="ARBA" id="ARBA00022692"/>
    </source>
</evidence>
<comment type="subcellular location">
    <subcellularLocation>
        <location evidence="1">Membrane</location>
        <topology evidence="1">Multi-pass membrane protein</topology>
    </subcellularLocation>
</comment>
<evidence type="ECO:0000256" key="2">
    <source>
        <dbReference type="ARBA" id="ARBA00022475"/>
    </source>
</evidence>
<evidence type="ECO:0000256" key="4">
    <source>
        <dbReference type="ARBA" id="ARBA00022989"/>
    </source>
</evidence>
<sequence length="307" mass="34186">MGFELACKEIRESWMKKNILKDWAELVRFPNLFTVPGDILLGMCAVSSIATLSLSSYLYVLLISLLLYAGGMILNDIMDYDEDKQARPHRVLPSKRITIDTAKLAVASFFAIALLLSYFHSQSVFVISLILVVVIYLYDGPSRKVPQLGFFSMGACRSLNILLGAVAISDINFTALLVAFCEGAYIYGVCVIAHNETKSLPKPFWCKFPLIIVGVTVAYLCVYTNFAWLGVIAGLFLIATTYNIVKDLNNLLPVAKIPPYIGKLIRNLIPLQFCLALCVAPQYWYLCLILMLSLPLCVRLAKKITMS</sequence>
<feature type="transmembrane region" description="Helical" evidence="6">
    <location>
        <begin position="56"/>
        <end position="77"/>
    </location>
</feature>
<dbReference type="InterPro" id="IPR044878">
    <property type="entry name" value="UbiA_sf"/>
</dbReference>
<comment type="caution">
    <text evidence="7">The sequence shown here is derived from an EMBL/GenBank/DDBJ whole genome shotgun (WGS) entry which is preliminary data.</text>
</comment>
<evidence type="ECO:0000256" key="5">
    <source>
        <dbReference type="ARBA" id="ARBA00023136"/>
    </source>
</evidence>
<evidence type="ECO:0000256" key="6">
    <source>
        <dbReference type="SAM" id="Phobius"/>
    </source>
</evidence>
<dbReference type="EMBL" id="ABCK01000001">
    <property type="protein sequence ID" value="EDM29515.1"/>
    <property type="molecule type" value="Genomic_DNA"/>
</dbReference>
<evidence type="ECO:0000313" key="8">
    <source>
        <dbReference type="Proteomes" id="UP000004947"/>
    </source>
</evidence>
<feature type="transmembrane region" description="Helical" evidence="6">
    <location>
        <begin position="97"/>
        <end position="116"/>
    </location>
</feature>
<evidence type="ECO:0000313" key="7">
    <source>
        <dbReference type="EMBL" id="EDM29515.1"/>
    </source>
</evidence>
<dbReference type="Proteomes" id="UP000004947">
    <property type="component" value="Unassembled WGS sequence"/>
</dbReference>
<dbReference type="AlphaFoldDB" id="A6DFD5"/>
<dbReference type="PANTHER" id="PTHR42723">
    <property type="entry name" value="CHLOROPHYLL SYNTHASE"/>
    <property type="match status" value="1"/>
</dbReference>